<evidence type="ECO:0000313" key="6">
    <source>
        <dbReference type="EMBL" id="REE68793.1"/>
    </source>
</evidence>
<dbReference type="InterPro" id="IPR005119">
    <property type="entry name" value="LysR_subst-bd"/>
</dbReference>
<dbReference type="Gene3D" id="3.40.190.290">
    <property type="match status" value="1"/>
</dbReference>
<keyword evidence="4" id="KW-0804">Transcription</keyword>
<organism evidence="6 7">
    <name type="scientific">Paenibacillus taihuensis</name>
    <dbReference type="NCBI Taxonomy" id="1156355"/>
    <lineage>
        <taxon>Bacteria</taxon>
        <taxon>Bacillati</taxon>
        <taxon>Bacillota</taxon>
        <taxon>Bacilli</taxon>
        <taxon>Bacillales</taxon>
        <taxon>Paenibacillaceae</taxon>
        <taxon>Paenibacillus</taxon>
    </lineage>
</organism>
<evidence type="ECO:0000259" key="5">
    <source>
        <dbReference type="PROSITE" id="PS50931"/>
    </source>
</evidence>
<dbReference type="InterPro" id="IPR036390">
    <property type="entry name" value="WH_DNA-bd_sf"/>
</dbReference>
<dbReference type="Gene3D" id="1.10.10.10">
    <property type="entry name" value="Winged helix-like DNA-binding domain superfamily/Winged helix DNA-binding domain"/>
    <property type="match status" value="1"/>
</dbReference>
<dbReference type="SUPFAM" id="SSF53850">
    <property type="entry name" value="Periplasmic binding protein-like II"/>
    <property type="match status" value="1"/>
</dbReference>
<keyword evidence="3 6" id="KW-0238">DNA-binding</keyword>
<gene>
    <name evidence="6" type="ORF">A8990_13659</name>
</gene>
<dbReference type="Proteomes" id="UP000256304">
    <property type="component" value="Unassembled WGS sequence"/>
</dbReference>
<dbReference type="AlphaFoldDB" id="A0A3D9R239"/>
<dbReference type="Pfam" id="PF03466">
    <property type="entry name" value="LysR_substrate"/>
    <property type="match status" value="1"/>
</dbReference>
<dbReference type="PROSITE" id="PS50931">
    <property type="entry name" value="HTH_LYSR"/>
    <property type="match status" value="1"/>
</dbReference>
<dbReference type="GO" id="GO:0003700">
    <property type="term" value="F:DNA-binding transcription factor activity"/>
    <property type="evidence" value="ECO:0007669"/>
    <property type="project" value="InterPro"/>
</dbReference>
<evidence type="ECO:0000256" key="3">
    <source>
        <dbReference type="ARBA" id="ARBA00023125"/>
    </source>
</evidence>
<comment type="caution">
    <text evidence="6">The sequence shown here is derived from an EMBL/GenBank/DDBJ whole genome shotgun (WGS) entry which is preliminary data.</text>
</comment>
<reference evidence="6 7" key="1">
    <citation type="submission" date="2018-08" db="EMBL/GenBank/DDBJ databases">
        <title>Genomic Encyclopedia of Type Strains, Phase III (KMG-III): the genomes of soil and plant-associated and newly described type strains.</title>
        <authorList>
            <person name="Whitman W."/>
        </authorList>
    </citation>
    <scope>NUCLEOTIDE SEQUENCE [LARGE SCALE GENOMIC DNA]</scope>
    <source>
        <strain evidence="6 7">CGMCC 1.10966</strain>
    </source>
</reference>
<dbReference type="SUPFAM" id="SSF46785">
    <property type="entry name" value="Winged helix' DNA-binding domain"/>
    <property type="match status" value="1"/>
</dbReference>
<keyword evidence="7" id="KW-1185">Reference proteome</keyword>
<dbReference type="PRINTS" id="PR00039">
    <property type="entry name" value="HTHLYSR"/>
</dbReference>
<evidence type="ECO:0000256" key="2">
    <source>
        <dbReference type="ARBA" id="ARBA00023015"/>
    </source>
</evidence>
<keyword evidence="2" id="KW-0805">Transcription regulation</keyword>
<accession>A0A3D9R239</accession>
<dbReference type="PANTHER" id="PTHR30126">
    <property type="entry name" value="HTH-TYPE TRANSCRIPTIONAL REGULATOR"/>
    <property type="match status" value="1"/>
</dbReference>
<dbReference type="PANTHER" id="PTHR30126:SF64">
    <property type="entry name" value="HTH-TYPE TRANSCRIPTIONAL REGULATOR CITR"/>
    <property type="match status" value="1"/>
</dbReference>
<evidence type="ECO:0000256" key="4">
    <source>
        <dbReference type="ARBA" id="ARBA00023163"/>
    </source>
</evidence>
<dbReference type="CDD" id="cd05466">
    <property type="entry name" value="PBP2_LTTR_substrate"/>
    <property type="match status" value="1"/>
</dbReference>
<protein>
    <submittedName>
        <fullName evidence="6">DNA-binding transcriptional LysR family regulator</fullName>
    </submittedName>
</protein>
<evidence type="ECO:0000256" key="1">
    <source>
        <dbReference type="ARBA" id="ARBA00009437"/>
    </source>
</evidence>
<name>A0A3D9R239_9BACL</name>
<dbReference type="InterPro" id="IPR000847">
    <property type="entry name" value="LysR_HTH_N"/>
</dbReference>
<evidence type="ECO:0000313" key="7">
    <source>
        <dbReference type="Proteomes" id="UP000256304"/>
    </source>
</evidence>
<dbReference type="GO" id="GO:0000976">
    <property type="term" value="F:transcription cis-regulatory region binding"/>
    <property type="evidence" value="ECO:0007669"/>
    <property type="project" value="TreeGrafter"/>
</dbReference>
<dbReference type="RefSeq" id="WP_116191548.1">
    <property type="nucleotide sequence ID" value="NZ_QTTN01000036.1"/>
</dbReference>
<dbReference type="Pfam" id="PF00126">
    <property type="entry name" value="HTH_1"/>
    <property type="match status" value="1"/>
</dbReference>
<dbReference type="InterPro" id="IPR036388">
    <property type="entry name" value="WH-like_DNA-bd_sf"/>
</dbReference>
<dbReference type="FunFam" id="1.10.10.10:FF:000001">
    <property type="entry name" value="LysR family transcriptional regulator"/>
    <property type="match status" value="1"/>
</dbReference>
<dbReference type="OrthoDB" id="9778774at2"/>
<dbReference type="EMBL" id="QTTN01000036">
    <property type="protein sequence ID" value="REE68793.1"/>
    <property type="molecule type" value="Genomic_DNA"/>
</dbReference>
<proteinExistence type="inferred from homology"/>
<feature type="domain" description="HTH lysR-type" evidence="5">
    <location>
        <begin position="9"/>
        <end position="66"/>
    </location>
</feature>
<comment type="similarity">
    <text evidence="1">Belongs to the LysR transcriptional regulatory family.</text>
</comment>
<sequence length="304" mass="33834">MSSASAAVVNTEWYRIFMYAAQFGNVTKAAQKLHITQPSASYAIKQLEEALGVILFDRLSKGVKLTYEGQLLLESVEMAFSQLEHVENELQLVKQFKSGLLRIGASGSILKETVLPVLDHYHQQYPEVRVRLLAERTKELVTQLKARTLEIAFVHLPVHDPDIEIKPLTNIRNCFVVSKAFNPFTLVPVSTAELIKLPLLMLSQNSATRNLLEHWFTEQGFSPASDMELNSTDLLIEFAMRGYGAAFVSRSAVSRYIEEGSLYEIVTQVPLPDAAIGVATKKNSTLSAAASKFIEQLEAAKYAQ</sequence>